<dbReference type="EMBL" id="PEUA01000052">
    <property type="protein sequence ID" value="PIV42272.1"/>
    <property type="molecule type" value="Genomic_DNA"/>
</dbReference>
<reference evidence="3" key="1">
    <citation type="submission" date="2017-09" db="EMBL/GenBank/DDBJ databases">
        <title>Depth-based differentiation of microbial function through sediment-hosted aquifers and enrichment of novel symbionts in the deep terrestrial subsurface.</title>
        <authorList>
            <person name="Probst A.J."/>
            <person name="Ladd B."/>
            <person name="Jarett J.K."/>
            <person name="Geller-Mcgrath D.E."/>
            <person name="Sieber C.M.K."/>
            <person name="Emerson J.B."/>
            <person name="Anantharaman K."/>
            <person name="Thomas B.C."/>
            <person name="Malmstrom R."/>
            <person name="Stieglmeier M."/>
            <person name="Klingl A."/>
            <person name="Woyke T."/>
            <person name="Ryan C.M."/>
            <person name="Banfield J.F."/>
        </authorList>
    </citation>
    <scope>NUCLEOTIDE SEQUENCE [LARGE SCALE GENOMIC DNA]</scope>
</reference>
<keyword evidence="1" id="KW-1133">Transmembrane helix</keyword>
<keyword evidence="1" id="KW-0812">Transmembrane</keyword>
<protein>
    <submittedName>
        <fullName evidence="2">Uncharacterized protein</fullName>
    </submittedName>
</protein>
<gene>
    <name evidence="2" type="ORF">COS26_02335</name>
</gene>
<proteinExistence type="predicted"/>
<sequence>MEENQKKPEERLEFLKREEIVTMQKDVARLRETEAQKERERIAAITPGEKIPEASKLPAGRVEKEEEGIEKGKVESLIPKFPKKPSPFQKVLIRIIAVSVLFLFVGFFYWFFGIRKTENPPEEEITPGEEITPTGEEVTEGQEIVIPLSLISVNATETLEISSPIEASTSLPDILGKKFDADSFVRILIENKTENKILGLKEFFELFQVKTPEGFLDKLNDDFTLFIYSSIGANRLGFAAEIKDKAGLVNALNSWEPTMEKDTEALFTVLGKQGMAPVSYFRTASYKGTSFRYISFPPANFGICYSMLDDYFLWTTSGESMTKVLNKLTQ</sequence>
<dbReference type="AlphaFoldDB" id="A0A2M7D7M6"/>
<evidence type="ECO:0000256" key="1">
    <source>
        <dbReference type="SAM" id="Phobius"/>
    </source>
</evidence>
<name>A0A2M7D7M6_9BACT</name>
<organism evidence="2 3">
    <name type="scientific">Candidatus Nealsonbacteria bacterium CG02_land_8_20_14_3_00_40_11</name>
    <dbReference type="NCBI Taxonomy" id="1974700"/>
    <lineage>
        <taxon>Bacteria</taxon>
        <taxon>Candidatus Nealsoniibacteriota</taxon>
    </lineage>
</organism>
<accession>A0A2M7D7M6</accession>
<comment type="caution">
    <text evidence="2">The sequence shown here is derived from an EMBL/GenBank/DDBJ whole genome shotgun (WGS) entry which is preliminary data.</text>
</comment>
<feature type="transmembrane region" description="Helical" evidence="1">
    <location>
        <begin position="91"/>
        <end position="112"/>
    </location>
</feature>
<evidence type="ECO:0000313" key="2">
    <source>
        <dbReference type="EMBL" id="PIV42272.1"/>
    </source>
</evidence>
<keyword evidence="1" id="KW-0472">Membrane</keyword>
<evidence type="ECO:0000313" key="3">
    <source>
        <dbReference type="Proteomes" id="UP000230304"/>
    </source>
</evidence>
<dbReference type="Proteomes" id="UP000230304">
    <property type="component" value="Unassembled WGS sequence"/>
</dbReference>